<dbReference type="FunFam" id="3.40.50.1110:FF:000003">
    <property type="entry name" value="GDSL esterase/lipase APG"/>
    <property type="match status" value="1"/>
</dbReference>
<gene>
    <name evidence="3" type="ORF">QYE76_035197</name>
</gene>
<dbReference type="PANTHER" id="PTHR45642">
    <property type="entry name" value="GDSL ESTERASE/LIPASE EXL3"/>
    <property type="match status" value="1"/>
</dbReference>
<reference evidence="3" key="1">
    <citation type="submission" date="2023-07" db="EMBL/GenBank/DDBJ databases">
        <title>A chromosome-level genome assembly of Lolium multiflorum.</title>
        <authorList>
            <person name="Chen Y."/>
            <person name="Copetti D."/>
            <person name="Kolliker R."/>
            <person name="Studer B."/>
        </authorList>
    </citation>
    <scope>NUCLEOTIDE SEQUENCE</scope>
    <source>
        <strain evidence="3">02402/16</strain>
        <tissue evidence="3">Leaf</tissue>
    </source>
</reference>
<dbReference type="Proteomes" id="UP001231189">
    <property type="component" value="Unassembled WGS sequence"/>
</dbReference>
<organism evidence="3 4">
    <name type="scientific">Lolium multiflorum</name>
    <name type="common">Italian ryegrass</name>
    <name type="synonym">Lolium perenne subsp. multiflorum</name>
    <dbReference type="NCBI Taxonomy" id="4521"/>
    <lineage>
        <taxon>Eukaryota</taxon>
        <taxon>Viridiplantae</taxon>
        <taxon>Streptophyta</taxon>
        <taxon>Embryophyta</taxon>
        <taxon>Tracheophyta</taxon>
        <taxon>Spermatophyta</taxon>
        <taxon>Magnoliopsida</taxon>
        <taxon>Liliopsida</taxon>
        <taxon>Poales</taxon>
        <taxon>Poaceae</taxon>
        <taxon>BOP clade</taxon>
        <taxon>Pooideae</taxon>
        <taxon>Poodae</taxon>
        <taxon>Poeae</taxon>
        <taxon>Poeae Chloroplast Group 2 (Poeae type)</taxon>
        <taxon>Loliodinae</taxon>
        <taxon>Loliinae</taxon>
        <taxon>Lolium</taxon>
    </lineage>
</organism>
<dbReference type="PANTHER" id="PTHR45642:SF46">
    <property type="entry name" value="OS06G0636700 PROTEIN"/>
    <property type="match status" value="1"/>
</dbReference>
<feature type="chain" id="PRO_5041913212" description="GDSL esterase/lipase" evidence="2">
    <location>
        <begin position="31"/>
        <end position="374"/>
    </location>
</feature>
<dbReference type="CDD" id="cd01837">
    <property type="entry name" value="SGNH_plant_lipase_like"/>
    <property type="match status" value="1"/>
</dbReference>
<dbReference type="EMBL" id="JAUUTY010000007">
    <property type="protein sequence ID" value="KAK1611524.1"/>
    <property type="molecule type" value="Genomic_DNA"/>
</dbReference>
<dbReference type="InterPro" id="IPR036514">
    <property type="entry name" value="SGNH_hydro_sf"/>
</dbReference>
<evidence type="ECO:0000313" key="3">
    <source>
        <dbReference type="EMBL" id="KAK1611524.1"/>
    </source>
</evidence>
<comment type="similarity">
    <text evidence="1">Belongs to the 'GDSL' lipolytic enzyme family.</text>
</comment>
<dbReference type="GO" id="GO:0016788">
    <property type="term" value="F:hydrolase activity, acting on ester bonds"/>
    <property type="evidence" value="ECO:0007669"/>
    <property type="project" value="InterPro"/>
</dbReference>
<keyword evidence="2" id="KW-0732">Signal</keyword>
<dbReference type="Pfam" id="PF00657">
    <property type="entry name" value="Lipase_GDSL"/>
    <property type="match status" value="1"/>
</dbReference>
<dbReference type="InterPro" id="IPR035669">
    <property type="entry name" value="SGNH_plant_lipase-like"/>
</dbReference>
<proteinExistence type="inferred from homology"/>
<dbReference type="InterPro" id="IPR001087">
    <property type="entry name" value="GDSL"/>
</dbReference>
<evidence type="ECO:0000256" key="2">
    <source>
        <dbReference type="SAM" id="SignalP"/>
    </source>
</evidence>
<accession>A0AAD8VLX9</accession>
<evidence type="ECO:0008006" key="5">
    <source>
        <dbReference type="Google" id="ProtNLM"/>
    </source>
</evidence>
<evidence type="ECO:0000256" key="1">
    <source>
        <dbReference type="ARBA" id="ARBA00008668"/>
    </source>
</evidence>
<dbReference type="InterPro" id="IPR050592">
    <property type="entry name" value="GDSL_lipolytic_enzyme"/>
</dbReference>
<comment type="caution">
    <text evidence="3">The sequence shown here is derived from an EMBL/GenBank/DDBJ whole genome shotgun (WGS) entry which is preliminary data.</text>
</comment>
<dbReference type="Gene3D" id="3.40.50.1110">
    <property type="entry name" value="SGNH hydrolase"/>
    <property type="match status" value="1"/>
</dbReference>
<dbReference type="SUPFAM" id="SSF52266">
    <property type="entry name" value="SGNH hydrolase"/>
    <property type="match status" value="1"/>
</dbReference>
<keyword evidence="4" id="KW-1185">Reference proteome</keyword>
<protein>
    <recommendedName>
        <fullName evidence="5">GDSL esterase/lipase</fullName>
    </recommendedName>
</protein>
<sequence length="374" mass="40995">MASRQARSSSMTVALLLVAAAAVQMLVVDAATATASPSASAKKRPVVPAVIVFGDSTVDTGNNNAINTVLKSNFPPYGRDLHIPGGGATGRFCNGRLPPDFVSEALGLPPLVPAYLDPAYSIQDFATGVVFASAGTGLDNRTASVLAVLPLLKEVEYFKEYQQRLAKYVGPDRAKHIISNAAYIVSVGTNDFLENYYLMVTGRFLEFSVGEYSDYLVARAEEFLTSIYKLGARRVTFAGLPAIGCVPLERTLNVLRGGGCNEEYNQVAREYNVKVKAMIARLRANLKEFRLAYINIYDAMVDLIDHPEKLGLENVSEGCCATGKIEMGYLCNDVCPLTCDNADKYFFWDSFHPTEKVNRFFSKRTTEVWLSLLR</sequence>
<name>A0AAD8VLX9_LOLMU</name>
<feature type="signal peptide" evidence="2">
    <location>
        <begin position="1"/>
        <end position="30"/>
    </location>
</feature>
<evidence type="ECO:0000313" key="4">
    <source>
        <dbReference type="Proteomes" id="UP001231189"/>
    </source>
</evidence>
<dbReference type="AlphaFoldDB" id="A0AAD8VLX9"/>